<dbReference type="RefSeq" id="WP_062972701.1">
    <property type="nucleotide sequence ID" value="NZ_JAAXOT010000020.1"/>
</dbReference>
<gene>
    <name evidence="3" type="ORF">HGA15_29000</name>
</gene>
<evidence type="ECO:0000313" key="3">
    <source>
        <dbReference type="EMBL" id="NKY60109.1"/>
    </source>
</evidence>
<keyword evidence="4" id="KW-1185">Reference proteome</keyword>
<evidence type="ECO:0000313" key="4">
    <source>
        <dbReference type="Proteomes" id="UP000570678"/>
    </source>
</evidence>
<dbReference type="PANTHER" id="PTHR43861:SF3">
    <property type="entry name" value="PUTATIVE (AFU_ORTHOLOGUE AFUA_2G14390)-RELATED"/>
    <property type="match status" value="1"/>
</dbReference>
<dbReference type="PANTHER" id="PTHR43861">
    <property type="entry name" value="TRANS-ACONITATE 2-METHYLTRANSFERASE-RELATED"/>
    <property type="match status" value="1"/>
</dbReference>
<name>A0A846YT04_9NOCA</name>
<dbReference type="Gene3D" id="3.40.50.150">
    <property type="entry name" value="Vaccinia Virus protein VP39"/>
    <property type="match status" value="1"/>
</dbReference>
<proteinExistence type="predicted"/>
<comment type="caution">
    <text evidence="3">The sequence shown here is derived from an EMBL/GenBank/DDBJ whole genome shotgun (WGS) entry which is preliminary data.</text>
</comment>
<dbReference type="GO" id="GO:0032259">
    <property type="term" value="P:methylation"/>
    <property type="evidence" value="ECO:0007669"/>
    <property type="project" value="UniProtKB-KW"/>
</dbReference>
<dbReference type="SUPFAM" id="SSF53335">
    <property type="entry name" value="S-adenosyl-L-methionine-dependent methyltransferases"/>
    <property type="match status" value="1"/>
</dbReference>
<evidence type="ECO:0000259" key="2">
    <source>
        <dbReference type="Pfam" id="PF13649"/>
    </source>
</evidence>
<dbReference type="CDD" id="cd02440">
    <property type="entry name" value="AdoMet_MTases"/>
    <property type="match status" value="1"/>
</dbReference>
<keyword evidence="1 3" id="KW-0808">Transferase</keyword>
<dbReference type="Pfam" id="PF13649">
    <property type="entry name" value="Methyltransf_25"/>
    <property type="match status" value="1"/>
</dbReference>
<feature type="domain" description="Methyltransferase" evidence="2">
    <location>
        <begin position="41"/>
        <end position="133"/>
    </location>
</feature>
<organism evidence="3 4">
    <name type="scientific">Nocardia flavorosea</name>
    <dbReference type="NCBI Taxonomy" id="53429"/>
    <lineage>
        <taxon>Bacteria</taxon>
        <taxon>Bacillati</taxon>
        <taxon>Actinomycetota</taxon>
        <taxon>Actinomycetes</taxon>
        <taxon>Mycobacteriales</taxon>
        <taxon>Nocardiaceae</taxon>
        <taxon>Nocardia</taxon>
    </lineage>
</organism>
<keyword evidence="3" id="KW-0489">Methyltransferase</keyword>
<dbReference type="Proteomes" id="UP000570678">
    <property type="component" value="Unassembled WGS sequence"/>
</dbReference>
<accession>A0A846YT04</accession>
<sequence length="219" mass="23756">MEIRTPAEVWNERYTEPFASYGTEPNDYLHEVAERIPAGPVLCLAEGEGRNAVYLAARGHSVTAVDLSEVGLANARKLAARHGVTVDTVVADLTTYDFGDSHWSGIISIWAHMPSAARPALHAACARALRPGGVFVLEAYTPRHLHRPGVGGPPVVDALPTPAELRRDLAGLQLEHCREVDREITEGKYHHGPSTTVQVLAFKPPAGAAGQDSRDDRRY</sequence>
<dbReference type="InterPro" id="IPR041698">
    <property type="entry name" value="Methyltransf_25"/>
</dbReference>
<evidence type="ECO:0000256" key="1">
    <source>
        <dbReference type="ARBA" id="ARBA00022679"/>
    </source>
</evidence>
<dbReference type="GO" id="GO:0008168">
    <property type="term" value="F:methyltransferase activity"/>
    <property type="evidence" value="ECO:0007669"/>
    <property type="project" value="UniProtKB-KW"/>
</dbReference>
<dbReference type="InterPro" id="IPR029063">
    <property type="entry name" value="SAM-dependent_MTases_sf"/>
</dbReference>
<reference evidence="3 4" key="1">
    <citation type="submission" date="2020-04" db="EMBL/GenBank/DDBJ databases">
        <title>MicrobeNet Type strains.</title>
        <authorList>
            <person name="Nicholson A.C."/>
        </authorList>
    </citation>
    <scope>NUCLEOTIDE SEQUENCE [LARGE SCALE GENOMIC DNA]</scope>
    <source>
        <strain evidence="3 4">JCM 3332</strain>
    </source>
</reference>
<protein>
    <submittedName>
        <fullName evidence="3">Class I SAM-dependent methyltransferase</fullName>
    </submittedName>
</protein>
<dbReference type="EMBL" id="JAAXOT010000020">
    <property type="protein sequence ID" value="NKY60109.1"/>
    <property type="molecule type" value="Genomic_DNA"/>
</dbReference>
<dbReference type="AlphaFoldDB" id="A0A846YT04"/>